<gene>
    <name evidence="7" type="ORF">DRW41_12125</name>
</gene>
<feature type="transmembrane region" description="Helical" evidence="5">
    <location>
        <begin position="195"/>
        <end position="217"/>
    </location>
</feature>
<evidence type="ECO:0000256" key="3">
    <source>
        <dbReference type="ARBA" id="ARBA00022989"/>
    </source>
</evidence>
<organism evidence="7 8">
    <name type="scientific">Neobacillus piezotolerans</name>
    <dbReference type="NCBI Taxonomy" id="2259171"/>
    <lineage>
        <taxon>Bacteria</taxon>
        <taxon>Bacillati</taxon>
        <taxon>Bacillota</taxon>
        <taxon>Bacilli</taxon>
        <taxon>Bacillales</taxon>
        <taxon>Bacillaceae</taxon>
        <taxon>Neobacillus</taxon>
    </lineage>
</organism>
<reference evidence="7 8" key="1">
    <citation type="submission" date="2018-07" db="EMBL/GenBank/DDBJ databases">
        <title>Bacillus sp. YLB-04 draft genome sequence.</title>
        <authorList>
            <person name="Yu L."/>
            <person name="Tang X."/>
        </authorList>
    </citation>
    <scope>NUCLEOTIDE SEQUENCE [LARGE SCALE GENOMIC DNA]</scope>
    <source>
        <strain evidence="7 8">YLB-04</strain>
    </source>
</reference>
<dbReference type="InterPro" id="IPR006977">
    <property type="entry name" value="Yip1_dom"/>
</dbReference>
<dbReference type="OrthoDB" id="2940219at2"/>
<evidence type="ECO:0000256" key="4">
    <source>
        <dbReference type="ARBA" id="ARBA00023136"/>
    </source>
</evidence>
<evidence type="ECO:0000256" key="5">
    <source>
        <dbReference type="SAM" id="Phobius"/>
    </source>
</evidence>
<comment type="caution">
    <text evidence="7">The sequence shown here is derived from an EMBL/GenBank/DDBJ whole genome shotgun (WGS) entry which is preliminary data.</text>
</comment>
<keyword evidence="4 5" id="KW-0472">Membrane</keyword>
<evidence type="ECO:0000256" key="1">
    <source>
        <dbReference type="ARBA" id="ARBA00004141"/>
    </source>
</evidence>
<feature type="transmembrane region" description="Helical" evidence="5">
    <location>
        <begin position="36"/>
        <end position="58"/>
    </location>
</feature>
<dbReference type="AlphaFoldDB" id="A0A3D8GQM3"/>
<dbReference type="EMBL" id="QNQT01000004">
    <property type="protein sequence ID" value="RDU36790.1"/>
    <property type="molecule type" value="Genomic_DNA"/>
</dbReference>
<evidence type="ECO:0000259" key="6">
    <source>
        <dbReference type="Pfam" id="PF04893"/>
    </source>
</evidence>
<dbReference type="RefSeq" id="WP_115452263.1">
    <property type="nucleotide sequence ID" value="NZ_QNQT01000004.1"/>
</dbReference>
<keyword evidence="8" id="KW-1185">Reference proteome</keyword>
<sequence length="223" mass="23439">METQIETNAAKQPPSLIGIFTSPGEQFKRIRTNPKIWVPLLIVAVVNAVGMGIMAMMMDSDMLIKQGVPEENADTILGFTRIAMVATGVITPAIGALISSAIMIAVAKISNAPVTFRQLFSMNTYISFVAAIGHLLNMAVGYLIGADAETHVTSLGGLLGKGSSGVLGAIELFAIWGMVLTAIGLYRTARFPKGLAWAVAIVFFLFGIGLAAIGTLMQGAPKL</sequence>
<dbReference type="Proteomes" id="UP000257144">
    <property type="component" value="Unassembled WGS sequence"/>
</dbReference>
<keyword evidence="2 5" id="KW-0812">Transmembrane</keyword>
<evidence type="ECO:0000313" key="7">
    <source>
        <dbReference type="EMBL" id="RDU36790.1"/>
    </source>
</evidence>
<evidence type="ECO:0000256" key="2">
    <source>
        <dbReference type="ARBA" id="ARBA00022692"/>
    </source>
</evidence>
<feature type="domain" description="Yip1" evidence="6">
    <location>
        <begin position="17"/>
        <end position="212"/>
    </location>
</feature>
<accession>A0A3D8GQM3</accession>
<proteinExistence type="predicted"/>
<keyword evidence="3 5" id="KW-1133">Transmembrane helix</keyword>
<evidence type="ECO:0000313" key="8">
    <source>
        <dbReference type="Proteomes" id="UP000257144"/>
    </source>
</evidence>
<dbReference type="Pfam" id="PF04893">
    <property type="entry name" value="Yip1"/>
    <property type="match status" value="1"/>
</dbReference>
<name>A0A3D8GQM3_9BACI</name>
<feature type="transmembrane region" description="Helical" evidence="5">
    <location>
        <begin position="165"/>
        <end position="186"/>
    </location>
</feature>
<feature type="transmembrane region" description="Helical" evidence="5">
    <location>
        <begin position="78"/>
        <end position="104"/>
    </location>
</feature>
<comment type="subcellular location">
    <subcellularLocation>
        <location evidence="1">Membrane</location>
        <topology evidence="1">Multi-pass membrane protein</topology>
    </subcellularLocation>
</comment>
<dbReference type="GO" id="GO:0016020">
    <property type="term" value="C:membrane"/>
    <property type="evidence" value="ECO:0007669"/>
    <property type="project" value="UniProtKB-SubCell"/>
</dbReference>
<feature type="transmembrane region" description="Helical" evidence="5">
    <location>
        <begin position="125"/>
        <end position="145"/>
    </location>
</feature>
<protein>
    <submittedName>
        <fullName evidence="7">YIP1 family protein</fullName>
    </submittedName>
</protein>